<evidence type="ECO:0000313" key="5">
    <source>
        <dbReference type="Proteomes" id="UP001370299"/>
    </source>
</evidence>
<evidence type="ECO:0000256" key="2">
    <source>
        <dbReference type="SAM" id="Phobius"/>
    </source>
</evidence>
<dbReference type="EMBL" id="JBBLYY010000065">
    <property type="protein sequence ID" value="MEK0172411.1"/>
    <property type="molecule type" value="Genomic_DNA"/>
</dbReference>
<dbReference type="RefSeq" id="WP_340197251.1">
    <property type="nucleotide sequence ID" value="NZ_JBBKAP010000059.1"/>
</dbReference>
<feature type="region of interest" description="Disordered" evidence="1">
    <location>
        <begin position="203"/>
        <end position="275"/>
    </location>
</feature>
<proteinExistence type="predicted"/>
<gene>
    <name evidence="4" type="ORF">WMN62_13110</name>
</gene>
<feature type="chain" id="PRO_5046081214" description="Htaa protein" evidence="3">
    <location>
        <begin position="28"/>
        <end position="334"/>
    </location>
</feature>
<feature type="compositionally biased region" description="Low complexity" evidence="1">
    <location>
        <begin position="233"/>
        <end position="244"/>
    </location>
</feature>
<evidence type="ECO:0000256" key="3">
    <source>
        <dbReference type="SAM" id="SignalP"/>
    </source>
</evidence>
<organism evidence="4 5">
    <name type="scientific">Curtobacterium citreum</name>
    <dbReference type="NCBI Taxonomy" id="2036"/>
    <lineage>
        <taxon>Bacteria</taxon>
        <taxon>Bacillati</taxon>
        <taxon>Actinomycetota</taxon>
        <taxon>Actinomycetes</taxon>
        <taxon>Micrococcales</taxon>
        <taxon>Microbacteriaceae</taxon>
        <taxon>Curtobacterium</taxon>
    </lineage>
</organism>
<keyword evidence="2" id="KW-0812">Transmembrane</keyword>
<sequence length="334" mass="32782">MTTRARPLRFALAGLLVALSAGGAALAGVAPASATGRVSVAIEGHPEVTNQVDSTYLTTLRLNGSGFQGIKNGYGGIYVAFGTVTGTWQPSKGGVTGADYSYVPDDESNPTGYLDFVAFEGSSTASAANGGTVDSATGTWSATLKVPGSTFQALDRNGTVTTVDCTVVQCGIITIGAHGVANANNESFTPVAVQNLYGSGGTLAGGGTRPTTGQPQADPADAGSASRPVAEPSSGASATAKATTRPTAIAKPTTTARPTASAVPTAPGATPSTVAAAADGSTGGIDPGVLRIVLGGLSALVVAVAALVAVAIVHSRRTARRVATDVSDVAPDAP</sequence>
<evidence type="ECO:0000256" key="1">
    <source>
        <dbReference type="SAM" id="MobiDB-lite"/>
    </source>
</evidence>
<dbReference type="Proteomes" id="UP001370299">
    <property type="component" value="Unassembled WGS sequence"/>
</dbReference>
<feature type="transmembrane region" description="Helical" evidence="2">
    <location>
        <begin position="292"/>
        <end position="313"/>
    </location>
</feature>
<accession>A0ABU8YD07</accession>
<evidence type="ECO:0008006" key="6">
    <source>
        <dbReference type="Google" id="ProtNLM"/>
    </source>
</evidence>
<keyword evidence="3" id="KW-0732">Signal</keyword>
<protein>
    <recommendedName>
        <fullName evidence="6">Htaa protein</fullName>
    </recommendedName>
</protein>
<dbReference type="Gene3D" id="2.60.40.230">
    <property type="entry name" value="Neocarzinostatin-like"/>
    <property type="match status" value="1"/>
</dbReference>
<feature type="signal peptide" evidence="3">
    <location>
        <begin position="1"/>
        <end position="27"/>
    </location>
</feature>
<keyword evidence="5" id="KW-1185">Reference proteome</keyword>
<name>A0ABU8YD07_9MICO</name>
<keyword evidence="2" id="KW-0472">Membrane</keyword>
<comment type="caution">
    <text evidence="4">The sequence shown here is derived from an EMBL/GenBank/DDBJ whole genome shotgun (WGS) entry which is preliminary data.</text>
</comment>
<reference evidence="4 5" key="1">
    <citation type="submission" date="2024-03" db="EMBL/GenBank/DDBJ databases">
        <title>Whole genomes of four grape xylem sap localized bacterial endophytes.</title>
        <authorList>
            <person name="Kumar G."/>
            <person name="Savka M.A."/>
        </authorList>
    </citation>
    <scope>NUCLEOTIDE SEQUENCE [LARGE SCALE GENOMIC DNA]</scope>
    <source>
        <strain evidence="4 5">RIT_GXS8</strain>
    </source>
</reference>
<evidence type="ECO:0000313" key="4">
    <source>
        <dbReference type="EMBL" id="MEK0172411.1"/>
    </source>
</evidence>
<keyword evidence="2" id="KW-1133">Transmembrane helix</keyword>